<name>A0ACC1HRZ6_9FUNG</name>
<reference evidence="1" key="1">
    <citation type="submission" date="2022-06" db="EMBL/GenBank/DDBJ databases">
        <title>Phylogenomic reconstructions and comparative analyses of Kickxellomycotina fungi.</title>
        <authorList>
            <person name="Reynolds N.K."/>
            <person name="Stajich J.E."/>
            <person name="Barry K."/>
            <person name="Grigoriev I.V."/>
            <person name="Crous P."/>
            <person name="Smith M.E."/>
        </authorList>
    </citation>
    <scope>NUCLEOTIDE SEQUENCE</scope>
    <source>
        <strain evidence="1">RSA 2271</strain>
    </source>
</reference>
<proteinExistence type="predicted"/>
<dbReference type="EMBL" id="JAMZIH010001644">
    <property type="protein sequence ID" value="KAJ1678012.1"/>
    <property type="molecule type" value="Genomic_DNA"/>
</dbReference>
<sequence>EWFMLLLRELMNPLYGMFNLEGNNMTWFNMASLESSDQFFLVGVVIGLALYNAQLLDLRLPLVVYKKLLGQGAYGKSSSGGPLCGMPGVTDVTSAPAPKVTGGLATSSAGLGMYGGIEAASSSGLLSRDAQIRAQIYEMLEDLSDFRPQVTKGLRDLLHYKGDVENDFCLTYQVTYEAFGRTHAVDLVADGKDKLVTKANRLDYIHRYLNWVLNDSIQRQFEPFRRGFFYVCGGNALSLFRAEEIESIVRGSDEPITLEQLREAVVKVHPMVEQWFWRAMENMSDAMRRKFLVFVTGTDRLPAVGKLDIKVALLGEDVTGRFPTAHTCFNQLGMWLYPSYEMFEDRLFRAISESEGFGIK</sequence>
<keyword evidence="1" id="KW-0808">Transferase</keyword>
<keyword evidence="1" id="KW-0012">Acyltransferase</keyword>
<dbReference type="Proteomes" id="UP001145114">
    <property type="component" value="Unassembled WGS sequence"/>
</dbReference>
<evidence type="ECO:0000313" key="2">
    <source>
        <dbReference type="Proteomes" id="UP001145114"/>
    </source>
</evidence>
<comment type="caution">
    <text evidence="1">The sequence shown here is derived from an EMBL/GenBank/DDBJ whole genome shotgun (WGS) entry which is preliminary data.</text>
</comment>
<organism evidence="1 2">
    <name type="scientific">Spiromyces aspiralis</name>
    <dbReference type="NCBI Taxonomy" id="68401"/>
    <lineage>
        <taxon>Eukaryota</taxon>
        <taxon>Fungi</taxon>
        <taxon>Fungi incertae sedis</taxon>
        <taxon>Zoopagomycota</taxon>
        <taxon>Kickxellomycotina</taxon>
        <taxon>Kickxellomycetes</taxon>
        <taxon>Kickxellales</taxon>
        <taxon>Kickxellaceae</taxon>
        <taxon>Spiromyces</taxon>
    </lineage>
</organism>
<protein>
    <submittedName>
        <fullName evidence="1">E3 ubiquitin-protein ligase</fullName>
        <ecNumber evidence="1">2.3.2.26</ecNumber>
    </submittedName>
</protein>
<evidence type="ECO:0000313" key="1">
    <source>
        <dbReference type="EMBL" id="KAJ1678012.1"/>
    </source>
</evidence>
<keyword evidence="2" id="KW-1185">Reference proteome</keyword>
<gene>
    <name evidence="1" type="primary">HUL4_2</name>
    <name evidence="1" type="ORF">EV182_004958</name>
</gene>
<accession>A0ACC1HRZ6</accession>
<feature type="non-terminal residue" evidence="1">
    <location>
        <position position="1"/>
    </location>
</feature>
<dbReference type="EC" id="2.3.2.26" evidence="1"/>